<evidence type="ECO:0000256" key="5">
    <source>
        <dbReference type="ARBA" id="ARBA00023315"/>
    </source>
</evidence>
<evidence type="ECO:0000256" key="2">
    <source>
        <dbReference type="ARBA" id="ARBA00022679"/>
    </source>
</evidence>
<dbReference type="RefSeq" id="WP_265786486.1">
    <property type="nucleotide sequence ID" value="NZ_BAABRS010000001.1"/>
</dbReference>
<evidence type="ECO:0000256" key="6">
    <source>
        <dbReference type="RuleBase" id="RU003557"/>
    </source>
</evidence>
<gene>
    <name evidence="9" type="ORF">LQ318_00395</name>
</gene>
<comment type="similarity">
    <text evidence="1 6">Belongs to the thiolase-like superfamily. Thiolase family.</text>
</comment>
<name>A0ABT3PU22_9BACT</name>
<dbReference type="Proteomes" id="UP001207337">
    <property type="component" value="Unassembled WGS sequence"/>
</dbReference>
<dbReference type="InterPro" id="IPR016039">
    <property type="entry name" value="Thiolase-like"/>
</dbReference>
<dbReference type="PROSITE" id="PS00737">
    <property type="entry name" value="THIOLASE_2"/>
    <property type="match status" value="1"/>
</dbReference>
<dbReference type="InterPro" id="IPR020616">
    <property type="entry name" value="Thiolase_N"/>
</dbReference>
<accession>A0ABT3PU22</accession>
<reference evidence="9 10" key="1">
    <citation type="submission" date="2021-11" db="EMBL/GenBank/DDBJ databases">
        <title>Aliifidinibius sp. nov., a new bacterium isolated from saline soil.</title>
        <authorList>
            <person name="Galisteo C."/>
            <person name="De La Haba R."/>
            <person name="Sanchez-Porro C."/>
            <person name="Ventosa A."/>
        </authorList>
    </citation>
    <scope>NUCLEOTIDE SEQUENCE [LARGE SCALE GENOMIC DNA]</scope>
    <source>
        <strain evidence="9 10">KACC 190600</strain>
    </source>
</reference>
<dbReference type="Pfam" id="PF02803">
    <property type="entry name" value="Thiolase_C"/>
    <property type="match status" value="1"/>
</dbReference>
<dbReference type="PANTHER" id="PTHR18919:SF156">
    <property type="entry name" value="ACETYL-COA ACETYLTRANSFERASE, MITOCHONDRIAL"/>
    <property type="match status" value="1"/>
</dbReference>
<comment type="caution">
    <text evidence="9">The sequence shown here is derived from an EMBL/GenBank/DDBJ whole genome shotgun (WGS) entry which is preliminary data.</text>
</comment>
<evidence type="ECO:0000313" key="9">
    <source>
        <dbReference type="EMBL" id="MCW9711349.1"/>
    </source>
</evidence>
<dbReference type="SUPFAM" id="SSF53901">
    <property type="entry name" value="Thiolase-like"/>
    <property type="match status" value="2"/>
</dbReference>
<keyword evidence="4" id="KW-0630">Potassium</keyword>
<proteinExistence type="inferred from homology"/>
<evidence type="ECO:0000259" key="7">
    <source>
        <dbReference type="Pfam" id="PF00108"/>
    </source>
</evidence>
<dbReference type="CDD" id="cd00751">
    <property type="entry name" value="thiolase"/>
    <property type="match status" value="1"/>
</dbReference>
<feature type="domain" description="Thiolase C-terminal" evidence="8">
    <location>
        <begin position="270"/>
        <end position="390"/>
    </location>
</feature>
<keyword evidence="10" id="KW-1185">Reference proteome</keyword>
<dbReference type="Pfam" id="PF00108">
    <property type="entry name" value="Thiolase_N"/>
    <property type="match status" value="1"/>
</dbReference>
<feature type="domain" description="Thiolase N-terminal" evidence="7">
    <location>
        <begin position="4"/>
        <end position="262"/>
    </location>
</feature>
<keyword evidence="3" id="KW-0479">Metal-binding</keyword>
<evidence type="ECO:0000259" key="8">
    <source>
        <dbReference type="Pfam" id="PF02803"/>
    </source>
</evidence>
<evidence type="ECO:0000256" key="1">
    <source>
        <dbReference type="ARBA" id="ARBA00010982"/>
    </source>
</evidence>
<organism evidence="9 10">
    <name type="scientific">Fodinibius salicampi</name>
    <dbReference type="NCBI Taxonomy" id="1920655"/>
    <lineage>
        <taxon>Bacteria</taxon>
        <taxon>Pseudomonadati</taxon>
        <taxon>Balneolota</taxon>
        <taxon>Balneolia</taxon>
        <taxon>Balneolales</taxon>
        <taxon>Balneolaceae</taxon>
        <taxon>Fodinibius</taxon>
    </lineage>
</organism>
<protein>
    <submittedName>
        <fullName evidence="9">Acetyl-CoA C-acyltransferase</fullName>
        <ecNumber evidence="9">2.3.1.16</ecNumber>
    </submittedName>
</protein>
<dbReference type="EC" id="2.3.1.16" evidence="9"/>
<dbReference type="PIRSF" id="PIRSF000429">
    <property type="entry name" value="Ac-CoA_Ac_transf"/>
    <property type="match status" value="1"/>
</dbReference>
<dbReference type="NCBIfam" id="TIGR01930">
    <property type="entry name" value="AcCoA-C-Actrans"/>
    <property type="match status" value="1"/>
</dbReference>
<keyword evidence="5 6" id="KW-0012">Acyltransferase</keyword>
<evidence type="ECO:0000256" key="4">
    <source>
        <dbReference type="ARBA" id="ARBA00022958"/>
    </source>
</evidence>
<dbReference type="PANTHER" id="PTHR18919">
    <property type="entry name" value="ACETYL-COA C-ACYLTRANSFERASE"/>
    <property type="match status" value="1"/>
</dbReference>
<evidence type="ECO:0000313" key="10">
    <source>
        <dbReference type="Proteomes" id="UP001207337"/>
    </source>
</evidence>
<dbReference type="GO" id="GO:0003988">
    <property type="term" value="F:acetyl-CoA C-acyltransferase activity"/>
    <property type="evidence" value="ECO:0007669"/>
    <property type="project" value="UniProtKB-EC"/>
</dbReference>
<keyword evidence="2 6" id="KW-0808">Transferase</keyword>
<dbReference type="InterPro" id="IPR020613">
    <property type="entry name" value="Thiolase_CS"/>
</dbReference>
<evidence type="ECO:0000256" key="3">
    <source>
        <dbReference type="ARBA" id="ARBA00022723"/>
    </source>
</evidence>
<sequence>MENVVIVEAKRTPIGSFGGNLSSFSAPELGATAIREVIKQSGIRPDDVQEVVFGNVLTAGIGQAPARQAALKAGLSELTPATTVNKVCASGMKAAMIAANQIQLGEADIIVAGGMESMSNVPYYLHEHRFGSKLGHTQTEDGILKDGLWDVYNDFHMGNAAEICAEECNINREQQDEFAISSYKRAIQAHEEGAFANEIIEMKVSDRKGNVEKITMDQELERVNFDKIPDLRPVFDKKGTVTAANASSINDGAAALLLMRESKAKELGLNPLARIISQASAAKKPEWFTTAPSDAMPKAIKRAKLNKSDIDLFEINEAFSVVSLANNKIMELNPEKVNIHGGAVSIGHPIGCSGARILVTLIYALKKTGGKLGCAGICNGGGGASAMVIEMTG</sequence>
<dbReference type="EMBL" id="JAJNDC010000001">
    <property type="protein sequence ID" value="MCW9711349.1"/>
    <property type="molecule type" value="Genomic_DNA"/>
</dbReference>
<dbReference type="InterPro" id="IPR020617">
    <property type="entry name" value="Thiolase_C"/>
</dbReference>
<dbReference type="InterPro" id="IPR002155">
    <property type="entry name" value="Thiolase"/>
</dbReference>
<dbReference type="Gene3D" id="3.40.47.10">
    <property type="match status" value="1"/>
</dbReference>